<protein>
    <submittedName>
        <fullName evidence="5">Uncharacterized protein</fullName>
    </submittedName>
</protein>
<evidence type="ECO:0000256" key="1">
    <source>
        <dbReference type="ARBA" id="ARBA00006734"/>
    </source>
</evidence>
<dbReference type="PANTHER" id="PTHR11129">
    <property type="entry name" value="PROTEIN FARNESYLTRANSFERASE ALPHA SUBUNIT/RAB GERANYLGERANYL TRANSFERASE ALPHA SUBUNIT"/>
    <property type="match status" value="1"/>
</dbReference>
<dbReference type="PANTHER" id="PTHR11129:SF10">
    <property type="entry name" value="PROTEIN PRENYLYLTRANSFERASE SUPERFAMILY PROTEIN"/>
    <property type="match status" value="1"/>
</dbReference>
<dbReference type="PROSITE" id="PS51147">
    <property type="entry name" value="PFTA"/>
    <property type="match status" value="2"/>
</dbReference>
<dbReference type="Gene3D" id="1.25.40.120">
    <property type="entry name" value="Protein prenylyltransferase"/>
    <property type="match status" value="1"/>
</dbReference>
<dbReference type="FunFam" id="1.25.40.120:FF:000015">
    <property type="entry name" value="Protein prenyltransferase alpha subunit repeat-containing protein 1-B isoform D"/>
    <property type="match status" value="1"/>
</dbReference>
<dbReference type="GO" id="GO:0004662">
    <property type="term" value="F:CAAX-protein geranylgeranyltransferase activity"/>
    <property type="evidence" value="ECO:0007669"/>
    <property type="project" value="TreeGrafter"/>
</dbReference>
<evidence type="ECO:0000256" key="4">
    <source>
        <dbReference type="ARBA" id="ARBA00022737"/>
    </source>
</evidence>
<comment type="similarity">
    <text evidence="1">Belongs to the protein prenyltransferase subunit alpha family.</text>
</comment>
<keyword evidence="2" id="KW-0637">Prenyltransferase</keyword>
<gene>
    <name evidence="5" type="ORF">QN277_023060</name>
</gene>
<comment type="caution">
    <text evidence="5">The sequence shown here is derived from an EMBL/GenBank/DDBJ whole genome shotgun (WGS) entry which is preliminary data.</text>
</comment>
<dbReference type="InterPro" id="IPR002088">
    <property type="entry name" value="Prenyl_trans_a"/>
</dbReference>
<evidence type="ECO:0000256" key="3">
    <source>
        <dbReference type="ARBA" id="ARBA00022679"/>
    </source>
</evidence>
<keyword evidence="3" id="KW-0808">Transferase</keyword>
<sequence>MRKESWSEEKGLYLLHQLEDILENDPLIDELGYIHPSQFSLLDAESGISSGSSEEFLHPSASRTASSVESLLDAANQANLYFWNSDHKLGISTQILLQLYRSAKHSFMSAFKQYKASNNQSDKVVDSSYAFLSCDHLESMLMRHSRSLLLLSCDFITAWNCRKYLLSKKNQLSVFMDELQLSALVLSYAPKSEQAWSHRRWVIKSISANCSNFNEILEKESELVEKIAERSKMNYRAWNHRCWLVSHMKTEQALHELKRARNWVEQHIADNSCFHYRRRLLLKILEDSGYMRGGFSSYNSDIHQLWKDELDWNRKLINRYVGREALWLHRRFLSSCWINHFLTYSCDTSNASKETTRKNHEFGKFLEDELCLVRSCSTITDNDFEDLQSQAKHSACYILWLKMQAPNTLENELLEKLRQVDLMNLLNKSCPERSSLFYYIMS</sequence>
<dbReference type="GO" id="GO:0005953">
    <property type="term" value="C:CAAX-protein geranylgeranyltransferase complex"/>
    <property type="evidence" value="ECO:0007669"/>
    <property type="project" value="TreeGrafter"/>
</dbReference>
<dbReference type="SUPFAM" id="SSF48439">
    <property type="entry name" value="Protein prenylyltransferase"/>
    <property type="match status" value="1"/>
</dbReference>
<accession>A0AAE1JKZ1</accession>
<organism evidence="5 6">
    <name type="scientific">Acacia crassicarpa</name>
    <name type="common">northern wattle</name>
    <dbReference type="NCBI Taxonomy" id="499986"/>
    <lineage>
        <taxon>Eukaryota</taxon>
        <taxon>Viridiplantae</taxon>
        <taxon>Streptophyta</taxon>
        <taxon>Embryophyta</taxon>
        <taxon>Tracheophyta</taxon>
        <taxon>Spermatophyta</taxon>
        <taxon>Magnoliopsida</taxon>
        <taxon>eudicotyledons</taxon>
        <taxon>Gunneridae</taxon>
        <taxon>Pentapetalae</taxon>
        <taxon>rosids</taxon>
        <taxon>fabids</taxon>
        <taxon>Fabales</taxon>
        <taxon>Fabaceae</taxon>
        <taxon>Caesalpinioideae</taxon>
        <taxon>mimosoid clade</taxon>
        <taxon>Acacieae</taxon>
        <taxon>Acacia</taxon>
    </lineage>
</organism>
<keyword evidence="6" id="KW-1185">Reference proteome</keyword>
<dbReference type="Pfam" id="PF01239">
    <property type="entry name" value="PPTA"/>
    <property type="match status" value="3"/>
</dbReference>
<name>A0AAE1JKZ1_9FABA</name>
<dbReference type="Proteomes" id="UP001293593">
    <property type="component" value="Unassembled WGS sequence"/>
</dbReference>
<dbReference type="GO" id="GO:0004660">
    <property type="term" value="F:protein farnesyltransferase activity"/>
    <property type="evidence" value="ECO:0007669"/>
    <property type="project" value="TreeGrafter"/>
</dbReference>
<proteinExistence type="inferred from homology"/>
<dbReference type="AlphaFoldDB" id="A0AAE1JKZ1"/>
<reference evidence="5" key="1">
    <citation type="submission" date="2023-10" db="EMBL/GenBank/DDBJ databases">
        <title>Chromosome-level genome of the transformable northern wattle, Acacia crassicarpa.</title>
        <authorList>
            <person name="Massaro I."/>
            <person name="Sinha N.R."/>
            <person name="Poethig S."/>
            <person name="Leichty A.R."/>
        </authorList>
    </citation>
    <scope>NUCLEOTIDE SEQUENCE</scope>
    <source>
        <strain evidence="5">Acra3RX</strain>
        <tissue evidence="5">Leaf</tissue>
    </source>
</reference>
<dbReference type="EMBL" id="JAWXYG010000006">
    <property type="protein sequence ID" value="KAK4269969.1"/>
    <property type="molecule type" value="Genomic_DNA"/>
</dbReference>
<evidence type="ECO:0000256" key="2">
    <source>
        <dbReference type="ARBA" id="ARBA00022602"/>
    </source>
</evidence>
<dbReference type="GO" id="GO:0005965">
    <property type="term" value="C:protein farnesyltransferase complex"/>
    <property type="evidence" value="ECO:0007669"/>
    <property type="project" value="TreeGrafter"/>
</dbReference>
<keyword evidence="4" id="KW-0677">Repeat</keyword>
<evidence type="ECO:0000313" key="6">
    <source>
        <dbReference type="Proteomes" id="UP001293593"/>
    </source>
</evidence>
<evidence type="ECO:0000313" key="5">
    <source>
        <dbReference type="EMBL" id="KAK4269969.1"/>
    </source>
</evidence>